<accession>A0ABY6JW75</accession>
<reference evidence="2 3" key="1">
    <citation type="submission" date="2022-01" db="EMBL/GenBank/DDBJ databases">
        <title>A chromosomal length assembly of Cordylochernes scorpioides.</title>
        <authorList>
            <person name="Zeh D."/>
            <person name="Zeh J."/>
        </authorList>
    </citation>
    <scope>NUCLEOTIDE SEQUENCE [LARGE SCALE GENOMIC DNA]</scope>
    <source>
        <strain evidence="2">IN4F17</strain>
        <tissue evidence="2">Whole Body</tissue>
    </source>
</reference>
<dbReference type="PANTHER" id="PTHR12107:SF0">
    <property type="entry name" value="STARGAZIN (MAMMALIAN CALCIUM CHANNEL) HOMOLOG"/>
    <property type="match status" value="1"/>
</dbReference>
<dbReference type="Proteomes" id="UP001235939">
    <property type="component" value="Chromosome 01"/>
</dbReference>
<gene>
    <name evidence="2" type="ORF">LAZ67_1001432</name>
</gene>
<evidence type="ECO:0000256" key="1">
    <source>
        <dbReference type="SAM" id="Phobius"/>
    </source>
</evidence>
<evidence type="ECO:0000313" key="3">
    <source>
        <dbReference type="Proteomes" id="UP001235939"/>
    </source>
</evidence>
<keyword evidence="3" id="KW-1185">Reference proteome</keyword>
<dbReference type="InterPro" id="IPR051072">
    <property type="entry name" value="CACNG_subunit"/>
</dbReference>
<sequence>MTLLLTKNNVFASNAIPSNDKVSNINGNAVLQCCSCCPADAVKRAALFIFASTATLVAGMMLGLVGCLLKRRPVIIFIAGIIFILSVCTVIPVCLGLFILAGIVIYISTFKAEVGNKLRPKSSFQGPMFKYQYGFSFLLAVASLMLCELAGTFAVFLYIRWYQLEARRRREELRRCRKHPRGSLQDIAFLPFSRDTTCNTVSTDITRNHSREFSLETLRRTTPV</sequence>
<dbReference type="Gene3D" id="1.20.140.150">
    <property type="match status" value="1"/>
</dbReference>
<proteinExistence type="predicted"/>
<dbReference type="PANTHER" id="PTHR12107">
    <property type="entry name" value="VOLTAGE-DEPENDENT CALCIUM CHANNEL GAMMA SUBUNIT"/>
    <property type="match status" value="1"/>
</dbReference>
<dbReference type="EMBL" id="CP092863">
    <property type="protein sequence ID" value="UYV60532.1"/>
    <property type="molecule type" value="Genomic_DNA"/>
</dbReference>
<feature type="transmembrane region" description="Helical" evidence="1">
    <location>
        <begin position="48"/>
        <end position="69"/>
    </location>
</feature>
<feature type="transmembrane region" description="Helical" evidence="1">
    <location>
        <begin position="133"/>
        <end position="159"/>
    </location>
</feature>
<keyword evidence="1" id="KW-0472">Membrane</keyword>
<keyword evidence="1" id="KW-1133">Transmembrane helix</keyword>
<keyword evidence="1" id="KW-0812">Transmembrane</keyword>
<feature type="transmembrane region" description="Helical" evidence="1">
    <location>
        <begin position="76"/>
        <end position="107"/>
    </location>
</feature>
<evidence type="ECO:0000313" key="2">
    <source>
        <dbReference type="EMBL" id="UYV60532.1"/>
    </source>
</evidence>
<organism evidence="2 3">
    <name type="scientific">Cordylochernes scorpioides</name>
    <dbReference type="NCBI Taxonomy" id="51811"/>
    <lineage>
        <taxon>Eukaryota</taxon>
        <taxon>Metazoa</taxon>
        <taxon>Ecdysozoa</taxon>
        <taxon>Arthropoda</taxon>
        <taxon>Chelicerata</taxon>
        <taxon>Arachnida</taxon>
        <taxon>Pseudoscorpiones</taxon>
        <taxon>Cheliferoidea</taxon>
        <taxon>Chernetidae</taxon>
        <taxon>Cordylochernes</taxon>
    </lineage>
</organism>
<name>A0ABY6JW75_9ARAC</name>
<protein>
    <submittedName>
        <fullName evidence="2">CACNG7</fullName>
    </submittedName>
</protein>